<gene>
    <name evidence="2" type="ORF">KM92DES2_12308</name>
</gene>
<dbReference type="Pfam" id="PF04233">
    <property type="entry name" value="Phage_Mu_F"/>
    <property type="match status" value="1"/>
</dbReference>
<protein>
    <recommendedName>
        <fullName evidence="1">Phage head morphogenesis domain-containing protein</fullName>
    </recommendedName>
</protein>
<feature type="domain" description="Phage head morphogenesis" evidence="1">
    <location>
        <begin position="60"/>
        <end position="171"/>
    </location>
</feature>
<dbReference type="AlphaFoldDB" id="A0A212K6B2"/>
<name>A0A212K6B2_9BACT</name>
<dbReference type="NCBIfam" id="TIGR01641">
    <property type="entry name" value="phageSPP1_gp7"/>
    <property type="match status" value="1"/>
</dbReference>
<reference evidence="2" key="1">
    <citation type="submission" date="2016-04" db="EMBL/GenBank/DDBJ databases">
        <authorList>
            <person name="Evans L.H."/>
            <person name="Alamgir A."/>
            <person name="Owens N."/>
            <person name="Weber N.D."/>
            <person name="Virtaneva K."/>
            <person name="Barbian K."/>
            <person name="Babar A."/>
            <person name="Rosenke K."/>
        </authorList>
    </citation>
    <scope>NUCLEOTIDE SEQUENCE</scope>
    <source>
        <strain evidence="2">92-2</strain>
    </source>
</reference>
<proteinExistence type="predicted"/>
<sequence>MADFSLPDSAVLAKPVKPEAAIVFWQSRAAMTREEAVALDEGARQRAFFVTGLAEQGMIQDVHEALGAALENGETLRDFKARIAGVIAEKGWQGDRIDTIFRNNMQTAYMAGRWAKAQASRKSRPYGQYLTVGDDHVRPSHAILHKKVFPLDHPFWGSNTPPNGHKCRCYFITLSERQVTGRKLTVEKDMPGDGMWTDPDTGMEYHVARPGADAGWGTNPGKSWVADLAGYAAQRLGHCKPEIASVMVRRYVNGGLDAWAQHPEGDFPLVTMPSADATLVGKMSPQTWAKQLQHSPGLTSGDYSLAQEVVEKGRKLSEGASDAYALKQADGVLVVKTTRQGDSLYVTDFQRLGLEDAKRSGYLDE</sequence>
<dbReference type="InterPro" id="IPR006528">
    <property type="entry name" value="Phage_head_morphogenesis_dom"/>
</dbReference>
<organism evidence="2">
    <name type="scientific">uncultured Desulfovibrio sp</name>
    <dbReference type="NCBI Taxonomy" id="167968"/>
    <lineage>
        <taxon>Bacteria</taxon>
        <taxon>Pseudomonadati</taxon>
        <taxon>Thermodesulfobacteriota</taxon>
        <taxon>Desulfovibrionia</taxon>
        <taxon>Desulfovibrionales</taxon>
        <taxon>Desulfovibrionaceae</taxon>
        <taxon>Desulfovibrio</taxon>
        <taxon>environmental samples</taxon>
    </lineage>
</organism>
<evidence type="ECO:0000313" key="2">
    <source>
        <dbReference type="EMBL" id="SBW07240.1"/>
    </source>
</evidence>
<accession>A0A212K6B2</accession>
<dbReference type="EMBL" id="FLUP01000001">
    <property type="protein sequence ID" value="SBW07240.1"/>
    <property type="molecule type" value="Genomic_DNA"/>
</dbReference>
<evidence type="ECO:0000259" key="1">
    <source>
        <dbReference type="Pfam" id="PF04233"/>
    </source>
</evidence>
<dbReference type="RefSeq" id="WP_296936463.1">
    <property type="nucleotide sequence ID" value="NZ_LT598928.1"/>
</dbReference>